<evidence type="ECO:0000313" key="2">
    <source>
        <dbReference type="EMBL" id="TBU34129.1"/>
    </source>
</evidence>
<organism evidence="2">
    <name type="scientific">Dichomitus squalens</name>
    <dbReference type="NCBI Taxonomy" id="114155"/>
    <lineage>
        <taxon>Eukaryota</taxon>
        <taxon>Fungi</taxon>
        <taxon>Dikarya</taxon>
        <taxon>Basidiomycota</taxon>
        <taxon>Agaricomycotina</taxon>
        <taxon>Agaricomycetes</taxon>
        <taxon>Polyporales</taxon>
        <taxon>Polyporaceae</taxon>
        <taxon>Dichomitus</taxon>
    </lineage>
</organism>
<accession>A0A4Q9N112</accession>
<proteinExistence type="predicted"/>
<reference evidence="2" key="1">
    <citation type="submission" date="2019-01" db="EMBL/GenBank/DDBJ databases">
        <title>Draft genome sequences of three monokaryotic isolates of the white-rot basidiomycete fungus Dichomitus squalens.</title>
        <authorList>
            <consortium name="DOE Joint Genome Institute"/>
            <person name="Lopez S.C."/>
            <person name="Andreopoulos B."/>
            <person name="Pangilinan J."/>
            <person name="Lipzen A."/>
            <person name="Riley R."/>
            <person name="Ahrendt S."/>
            <person name="Ng V."/>
            <person name="Barry K."/>
            <person name="Daum C."/>
            <person name="Grigoriev I.V."/>
            <person name="Hilden K.S."/>
            <person name="Makela M.R."/>
            <person name="de Vries R.P."/>
        </authorList>
    </citation>
    <scope>NUCLEOTIDE SEQUENCE [LARGE SCALE GENOMIC DNA]</scope>
    <source>
        <strain evidence="2">OM18370.1</strain>
    </source>
</reference>
<protein>
    <submittedName>
        <fullName evidence="2">Uncharacterized protein</fullName>
    </submittedName>
</protein>
<name>A0A4Q9N112_9APHY</name>
<evidence type="ECO:0000313" key="1">
    <source>
        <dbReference type="EMBL" id="TBU27383.1"/>
    </source>
</evidence>
<dbReference type="EMBL" id="ML143433">
    <property type="protein sequence ID" value="TBU27383.1"/>
    <property type="molecule type" value="Genomic_DNA"/>
</dbReference>
<dbReference type="AlphaFoldDB" id="A0A4Q9N112"/>
<dbReference type="EMBL" id="ML143389">
    <property type="protein sequence ID" value="TBU34129.1"/>
    <property type="molecule type" value="Genomic_DNA"/>
</dbReference>
<dbReference type="Proteomes" id="UP000292957">
    <property type="component" value="Unassembled WGS sequence"/>
</dbReference>
<sequence length="75" mass="8516">MTDSPMDSQIFGVTETYWGGRLTKRTYHSETLTAAETYLQSGAYMQVRSVLHTNKAYLRCGLLMNLYIAYLKGTP</sequence>
<gene>
    <name evidence="2" type="ORF">BD311DRAFT_747190</name>
    <name evidence="1" type="ORF">BD311DRAFT_760651</name>
</gene>